<sequence length="118" mass="13463">MSGIAELVKQLDNDTIANEDLIICMKDYNYGVIVKAMFKAIERYYCNDEIVNRLAELSNLMKDSKFIGPWQMGHVALATLSILDNDGATKKFSELVENLSENDKFLVENFIKTEAYKE</sequence>
<dbReference type="RefSeq" id="WP_171684395.1">
    <property type="nucleotide sequence ID" value="NZ_WHNZ01000039.1"/>
</dbReference>
<reference evidence="1 2" key="1">
    <citation type="submission" date="2019-10" db="EMBL/GenBank/DDBJ databases">
        <title>Description of Paenibacillus pedi sp. nov.</title>
        <authorList>
            <person name="Carlier A."/>
            <person name="Qi S."/>
        </authorList>
    </citation>
    <scope>NUCLEOTIDE SEQUENCE [LARGE SCALE GENOMIC DNA]</scope>
    <source>
        <strain evidence="1 2">LMG 31457</strain>
    </source>
</reference>
<dbReference type="Proteomes" id="UP000618579">
    <property type="component" value="Unassembled WGS sequence"/>
</dbReference>
<proteinExistence type="predicted"/>
<name>A0ABX1ZR81_9BACL</name>
<gene>
    <name evidence="1" type="ORF">GC097_16230</name>
</gene>
<accession>A0ABX1ZR81</accession>
<evidence type="ECO:0000313" key="2">
    <source>
        <dbReference type="Proteomes" id="UP000618579"/>
    </source>
</evidence>
<evidence type="ECO:0008006" key="3">
    <source>
        <dbReference type="Google" id="ProtNLM"/>
    </source>
</evidence>
<keyword evidence="2" id="KW-1185">Reference proteome</keyword>
<comment type="caution">
    <text evidence="1">The sequence shown here is derived from an EMBL/GenBank/DDBJ whole genome shotgun (WGS) entry which is preliminary data.</text>
</comment>
<organism evidence="1 2">
    <name type="scientific">Paenibacillus planticolens</name>
    <dbReference type="NCBI Taxonomy" id="2654976"/>
    <lineage>
        <taxon>Bacteria</taxon>
        <taxon>Bacillati</taxon>
        <taxon>Bacillota</taxon>
        <taxon>Bacilli</taxon>
        <taxon>Bacillales</taxon>
        <taxon>Paenibacillaceae</taxon>
        <taxon>Paenibacillus</taxon>
    </lineage>
</organism>
<protein>
    <recommendedName>
        <fullName evidence="3">Immunity protein 30 domain-containing protein</fullName>
    </recommendedName>
</protein>
<dbReference type="EMBL" id="WHNZ01000039">
    <property type="protein sequence ID" value="NOV01565.1"/>
    <property type="molecule type" value="Genomic_DNA"/>
</dbReference>
<evidence type="ECO:0000313" key="1">
    <source>
        <dbReference type="EMBL" id="NOV01565.1"/>
    </source>
</evidence>